<dbReference type="PROSITE" id="PS01195">
    <property type="entry name" value="PEPT_TRNA_HYDROL_1"/>
    <property type="match status" value="1"/>
</dbReference>
<accession>A0A1G2MIU8</accession>
<evidence type="ECO:0000256" key="7">
    <source>
        <dbReference type="RuleBase" id="RU000673"/>
    </source>
</evidence>
<evidence type="ECO:0000256" key="2">
    <source>
        <dbReference type="ARBA" id="ARBA00022555"/>
    </source>
</evidence>
<evidence type="ECO:0000256" key="1">
    <source>
        <dbReference type="ARBA" id="ARBA00013260"/>
    </source>
</evidence>
<evidence type="ECO:0000256" key="8">
    <source>
        <dbReference type="RuleBase" id="RU004320"/>
    </source>
</evidence>
<dbReference type="GO" id="GO:0004045">
    <property type="term" value="F:peptidyl-tRNA hydrolase activity"/>
    <property type="evidence" value="ECO:0007669"/>
    <property type="project" value="UniProtKB-EC"/>
</dbReference>
<comment type="caution">
    <text evidence="9">The sequence shown here is derived from an EMBL/GenBank/DDBJ whole genome shotgun (WGS) entry which is preliminary data.</text>
</comment>
<keyword evidence="4" id="KW-0694">RNA-binding</keyword>
<evidence type="ECO:0000313" key="10">
    <source>
        <dbReference type="Proteomes" id="UP000176493"/>
    </source>
</evidence>
<proteinExistence type="inferred from homology"/>
<keyword evidence="2" id="KW-0820">tRNA-binding</keyword>
<dbReference type="AlphaFoldDB" id="A0A1G2MIU8"/>
<reference evidence="9 10" key="1">
    <citation type="journal article" date="2016" name="Nat. Commun.">
        <title>Thousands of microbial genomes shed light on interconnected biogeochemical processes in an aquifer system.</title>
        <authorList>
            <person name="Anantharaman K."/>
            <person name="Brown C.T."/>
            <person name="Hug L.A."/>
            <person name="Sharon I."/>
            <person name="Castelle C.J."/>
            <person name="Probst A.J."/>
            <person name="Thomas B.C."/>
            <person name="Singh A."/>
            <person name="Wilkins M.J."/>
            <person name="Karaoz U."/>
            <person name="Brodie E.L."/>
            <person name="Williams K.H."/>
            <person name="Hubbard S.S."/>
            <person name="Banfield J.F."/>
        </authorList>
    </citation>
    <scope>NUCLEOTIDE SEQUENCE [LARGE SCALE GENOMIC DNA]</scope>
</reference>
<dbReference type="InterPro" id="IPR036416">
    <property type="entry name" value="Pept_tRNA_hydro_sf"/>
</dbReference>
<gene>
    <name evidence="9" type="ORF">A2W52_03445</name>
</gene>
<comment type="similarity">
    <text evidence="5 8">Belongs to the PTH family.</text>
</comment>
<name>A0A1G2MIU8_9BACT</name>
<evidence type="ECO:0000256" key="4">
    <source>
        <dbReference type="ARBA" id="ARBA00022884"/>
    </source>
</evidence>
<dbReference type="EMBL" id="MHRJ01000018">
    <property type="protein sequence ID" value="OHA22922.1"/>
    <property type="molecule type" value="Genomic_DNA"/>
</dbReference>
<dbReference type="NCBIfam" id="TIGR00447">
    <property type="entry name" value="pth"/>
    <property type="match status" value="1"/>
</dbReference>
<protein>
    <recommendedName>
        <fullName evidence="6 7">Peptidyl-tRNA hydrolase</fullName>
        <ecNumber evidence="1 7">3.1.1.29</ecNumber>
    </recommendedName>
</protein>
<dbReference type="Proteomes" id="UP000176493">
    <property type="component" value="Unassembled WGS sequence"/>
</dbReference>
<keyword evidence="3 7" id="KW-0378">Hydrolase</keyword>
<dbReference type="InterPro" id="IPR018171">
    <property type="entry name" value="Pept_tRNA_hydro_CS"/>
</dbReference>
<dbReference type="PANTHER" id="PTHR17224">
    <property type="entry name" value="PEPTIDYL-TRNA HYDROLASE"/>
    <property type="match status" value="1"/>
</dbReference>
<dbReference type="InterPro" id="IPR001328">
    <property type="entry name" value="Pept_tRNA_hydro"/>
</dbReference>
<comment type="catalytic activity">
    <reaction evidence="7">
        <text>an N-acyl-L-alpha-aminoacyl-tRNA + H2O = an N-acyl-L-amino acid + a tRNA + H(+)</text>
        <dbReference type="Rhea" id="RHEA:54448"/>
        <dbReference type="Rhea" id="RHEA-COMP:10123"/>
        <dbReference type="Rhea" id="RHEA-COMP:13883"/>
        <dbReference type="ChEBI" id="CHEBI:15377"/>
        <dbReference type="ChEBI" id="CHEBI:15378"/>
        <dbReference type="ChEBI" id="CHEBI:59874"/>
        <dbReference type="ChEBI" id="CHEBI:78442"/>
        <dbReference type="ChEBI" id="CHEBI:138191"/>
        <dbReference type="EC" id="3.1.1.29"/>
    </reaction>
</comment>
<sequence>MFVLVGLGNPGAEYEHTRHNTGAMVLEVFRKAEELPEWIFDEKLNALVSRGSISSLKVKGQKSIVLLKPQTFMNKSGLSIAKLARNKKFAEQLVIIHDDLDIPFGSYKISFNKSSGGHKGVESIIRAVKTKAFTRVRVGIASSASAIKKSQDDKTVEKQILSRFTDDQLATLKKLAKQISEGLVVLITESREKAMSQYHK</sequence>
<evidence type="ECO:0000256" key="6">
    <source>
        <dbReference type="ARBA" id="ARBA00050038"/>
    </source>
</evidence>
<dbReference type="GO" id="GO:0000049">
    <property type="term" value="F:tRNA binding"/>
    <property type="evidence" value="ECO:0007669"/>
    <property type="project" value="UniProtKB-KW"/>
</dbReference>
<dbReference type="CDD" id="cd00462">
    <property type="entry name" value="PTH"/>
    <property type="match status" value="1"/>
</dbReference>
<evidence type="ECO:0000256" key="5">
    <source>
        <dbReference type="ARBA" id="ARBA00038063"/>
    </source>
</evidence>
<dbReference type="Gene3D" id="3.40.50.1470">
    <property type="entry name" value="Peptidyl-tRNA hydrolase"/>
    <property type="match status" value="1"/>
</dbReference>
<evidence type="ECO:0000313" key="9">
    <source>
        <dbReference type="EMBL" id="OHA22922.1"/>
    </source>
</evidence>
<dbReference type="SUPFAM" id="SSF53178">
    <property type="entry name" value="Peptidyl-tRNA hydrolase-like"/>
    <property type="match status" value="1"/>
</dbReference>
<dbReference type="Pfam" id="PF01195">
    <property type="entry name" value="Pept_tRNA_hydro"/>
    <property type="match status" value="1"/>
</dbReference>
<dbReference type="PANTHER" id="PTHR17224:SF1">
    <property type="entry name" value="PEPTIDYL-TRNA HYDROLASE"/>
    <property type="match status" value="1"/>
</dbReference>
<dbReference type="EC" id="3.1.1.29" evidence="1 7"/>
<organism evidence="9 10">
    <name type="scientific">Candidatus Taylorbacteria bacterium RIFCSPHIGHO2_02_49_25</name>
    <dbReference type="NCBI Taxonomy" id="1802305"/>
    <lineage>
        <taxon>Bacteria</taxon>
        <taxon>Candidatus Tayloriibacteriota</taxon>
    </lineage>
</organism>
<evidence type="ECO:0000256" key="3">
    <source>
        <dbReference type="ARBA" id="ARBA00022801"/>
    </source>
</evidence>